<protein>
    <submittedName>
        <fullName evidence="2">Uncharacterized protein</fullName>
    </submittedName>
</protein>
<keyword evidence="3" id="KW-1185">Reference proteome</keyword>
<feature type="compositionally biased region" description="Polar residues" evidence="1">
    <location>
        <begin position="96"/>
        <end position="110"/>
    </location>
</feature>
<organism evidence="2 3">
    <name type="scientific">Linum trigynum</name>
    <dbReference type="NCBI Taxonomy" id="586398"/>
    <lineage>
        <taxon>Eukaryota</taxon>
        <taxon>Viridiplantae</taxon>
        <taxon>Streptophyta</taxon>
        <taxon>Embryophyta</taxon>
        <taxon>Tracheophyta</taxon>
        <taxon>Spermatophyta</taxon>
        <taxon>Magnoliopsida</taxon>
        <taxon>eudicotyledons</taxon>
        <taxon>Gunneridae</taxon>
        <taxon>Pentapetalae</taxon>
        <taxon>rosids</taxon>
        <taxon>fabids</taxon>
        <taxon>Malpighiales</taxon>
        <taxon>Linaceae</taxon>
        <taxon>Linum</taxon>
    </lineage>
</organism>
<evidence type="ECO:0000256" key="1">
    <source>
        <dbReference type="SAM" id="MobiDB-lite"/>
    </source>
</evidence>
<dbReference type="SUPFAM" id="SSF48452">
    <property type="entry name" value="TPR-like"/>
    <property type="match status" value="1"/>
</dbReference>
<dbReference type="EMBL" id="OZ034816">
    <property type="protein sequence ID" value="CAL1375051.1"/>
    <property type="molecule type" value="Genomic_DNA"/>
</dbReference>
<dbReference type="InterPro" id="IPR011990">
    <property type="entry name" value="TPR-like_helical_dom_sf"/>
</dbReference>
<dbReference type="PANTHER" id="PTHR26312:SF181">
    <property type="entry name" value="TETRATRICOPEPTIDE REPEAT (TPR)-LIKE SUPERFAMILY PROTEIN"/>
    <property type="match status" value="1"/>
</dbReference>
<evidence type="ECO:0000313" key="3">
    <source>
        <dbReference type="Proteomes" id="UP001497516"/>
    </source>
</evidence>
<evidence type="ECO:0000313" key="2">
    <source>
        <dbReference type="EMBL" id="CAL1375051.1"/>
    </source>
</evidence>
<feature type="compositionally biased region" description="Acidic residues" evidence="1">
    <location>
        <begin position="270"/>
        <end position="287"/>
    </location>
</feature>
<feature type="region of interest" description="Disordered" evidence="1">
    <location>
        <begin position="133"/>
        <end position="164"/>
    </location>
</feature>
<feature type="region of interest" description="Disordered" evidence="1">
    <location>
        <begin position="270"/>
        <end position="302"/>
    </location>
</feature>
<feature type="region of interest" description="Disordered" evidence="1">
    <location>
        <begin position="57"/>
        <end position="115"/>
    </location>
</feature>
<proteinExistence type="predicted"/>
<feature type="compositionally biased region" description="Gly residues" evidence="1">
    <location>
        <begin position="136"/>
        <end position="151"/>
    </location>
</feature>
<name>A0AAV2DMC4_9ROSI</name>
<accession>A0AAV2DMC4</accession>
<sequence>MLLRSSSTPALKNLVGQCCLVPEIDAASPSHVSPKYSPLRQVPPALSLKRTSSEGDLKLFSSKKGKSKKQIKDGTSPLHYSQLRPPPSSAAITAVPASSRTAPLQRTSSEGDLKLGGISSLEEASRSVVAALESAGGPGGRGEGGFSGGRGGDGEDGIWGELPPQGTESMDKYYRDMITMYPGDALLLSNYAKFLKEARGDAARAEEFCERAILVSGGDGGVLSMYGDLIWNNHRDGGRANTYFNQAVKSSPDDCHVIAAYARFLWDVAEEGEEEEEEEDEEVEEEQAQQFQPRRMPQAHQQAHRFSIGFGTQLGFPPLTASTT</sequence>
<dbReference type="Proteomes" id="UP001497516">
    <property type="component" value="Chromosome 3"/>
</dbReference>
<dbReference type="AlphaFoldDB" id="A0AAV2DMC4"/>
<dbReference type="PANTHER" id="PTHR26312">
    <property type="entry name" value="TETRATRICOPEPTIDE REPEAT PROTEIN 5"/>
    <property type="match status" value="1"/>
</dbReference>
<gene>
    <name evidence="2" type="ORF">LTRI10_LOCUS16873</name>
</gene>
<dbReference type="Gene3D" id="1.25.40.10">
    <property type="entry name" value="Tetratricopeptide repeat domain"/>
    <property type="match status" value="1"/>
</dbReference>
<reference evidence="2 3" key="1">
    <citation type="submission" date="2024-04" db="EMBL/GenBank/DDBJ databases">
        <authorList>
            <person name="Fracassetti M."/>
        </authorList>
    </citation>
    <scope>NUCLEOTIDE SEQUENCE [LARGE SCALE GENOMIC DNA]</scope>
</reference>